<keyword evidence="8 11" id="KW-0012">Acyltransferase</keyword>
<dbReference type="Proteomes" id="UP001408356">
    <property type="component" value="Unassembled WGS sequence"/>
</dbReference>
<feature type="transmembrane region" description="Helical" evidence="11">
    <location>
        <begin position="49"/>
        <end position="71"/>
    </location>
</feature>
<dbReference type="EMBL" id="JARVKF010000046">
    <property type="protein sequence ID" value="KAK9424122.1"/>
    <property type="molecule type" value="Genomic_DNA"/>
</dbReference>
<dbReference type="PROSITE" id="PS50216">
    <property type="entry name" value="DHHC"/>
    <property type="match status" value="1"/>
</dbReference>
<accession>A0ABR2VB69</accession>
<gene>
    <name evidence="13" type="ORF">SUNI508_03610</name>
</gene>
<keyword evidence="3 11" id="KW-0812">Transmembrane</keyword>
<dbReference type="PANTHER" id="PTHR22883">
    <property type="entry name" value="ZINC FINGER DHHC DOMAIN CONTAINING PROTEIN"/>
    <property type="match status" value="1"/>
</dbReference>
<evidence type="ECO:0000256" key="6">
    <source>
        <dbReference type="ARBA" id="ARBA00023139"/>
    </source>
</evidence>
<dbReference type="EC" id="2.3.1.225" evidence="11"/>
<feature type="transmembrane region" description="Helical" evidence="11">
    <location>
        <begin position="196"/>
        <end position="215"/>
    </location>
</feature>
<feature type="transmembrane region" description="Helical" evidence="11">
    <location>
        <begin position="20"/>
        <end position="43"/>
    </location>
</feature>
<reference evidence="13 14" key="1">
    <citation type="journal article" date="2024" name="J. Plant Pathol.">
        <title>Sequence and assembly of the genome of Seiridium unicorne, isolate CBS 538.82, causal agent of cypress canker disease.</title>
        <authorList>
            <person name="Scali E."/>
            <person name="Rocca G.D."/>
            <person name="Danti R."/>
            <person name="Garbelotto M."/>
            <person name="Barberini S."/>
            <person name="Baroncelli R."/>
            <person name="Emiliani G."/>
        </authorList>
    </citation>
    <scope>NUCLEOTIDE SEQUENCE [LARGE SCALE GENOMIC DNA]</scope>
    <source>
        <strain evidence="13 14">BM-138-508</strain>
    </source>
</reference>
<evidence type="ECO:0000256" key="5">
    <source>
        <dbReference type="ARBA" id="ARBA00023136"/>
    </source>
</evidence>
<dbReference type="InterPro" id="IPR001594">
    <property type="entry name" value="Palmitoyltrfase_DHHC"/>
</dbReference>
<comment type="caution">
    <text evidence="13">The sequence shown here is derived from an EMBL/GenBank/DDBJ whole genome shotgun (WGS) entry which is preliminary data.</text>
</comment>
<keyword evidence="7" id="KW-0449">Lipoprotein</keyword>
<evidence type="ECO:0000256" key="4">
    <source>
        <dbReference type="ARBA" id="ARBA00022989"/>
    </source>
</evidence>
<comment type="domain">
    <text evidence="11">The DHHC domain is required for palmitoyltransferase activity.</text>
</comment>
<proteinExistence type="inferred from homology"/>
<evidence type="ECO:0000256" key="8">
    <source>
        <dbReference type="ARBA" id="ARBA00023315"/>
    </source>
</evidence>
<keyword evidence="6" id="KW-0564">Palmitate</keyword>
<protein>
    <recommendedName>
        <fullName evidence="11">Palmitoyltransferase</fullName>
        <ecNumber evidence="11">2.3.1.225</ecNumber>
    </recommendedName>
</protein>
<comment type="similarity">
    <text evidence="9">Belongs to the DHHC palmitoyltransferase family. PFA5 subfamily.</text>
</comment>
<evidence type="ECO:0000313" key="14">
    <source>
        <dbReference type="Proteomes" id="UP001408356"/>
    </source>
</evidence>
<evidence type="ECO:0000313" key="13">
    <source>
        <dbReference type="EMBL" id="KAK9424122.1"/>
    </source>
</evidence>
<keyword evidence="2 11" id="KW-0808">Transferase</keyword>
<feature type="transmembrane region" description="Helical" evidence="11">
    <location>
        <begin position="227"/>
        <end position="248"/>
    </location>
</feature>
<dbReference type="InterPro" id="IPR039859">
    <property type="entry name" value="PFA4/ZDH16/20/ERF2-like"/>
</dbReference>
<evidence type="ECO:0000256" key="7">
    <source>
        <dbReference type="ARBA" id="ARBA00023288"/>
    </source>
</evidence>
<evidence type="ECO:0000259" key="12">
    <source>
        <dbReference type="Pfam" id="PF01529"/>
    </source>
</evidence>
<comment type="catalytic activity">
    <reaction evidence="10 11">
        <text>L-cysteinyl-[protein] + hexadecanoyl-CoA = S-hexadecanoyl-L-cysteinyl-[protein] + CoA</text>
        <dbReference type="Rhea" id="RHEA:36683"/>
        <dbReference type="Rhea" id="RHEA-COMP:10131"/>
        <dbReference type="Rhea" id="RHEA-COMP:11032"/>
        <dbReference type="ChEBI" id="CHEBI:29950"/>
        <dbReference type="ChEBI" id="CHEBI:57287"/>
        <dbReference type="ChEBI" id="CHEBI:57379"/>
        <dbReference type="ChEBI" id="CHEBI:74151"/>
        <dbReference type="EC" id="2.3.1.225"/>
    </reaction>
</comment>
<feature type="domain" description="Palmitoyltransferase DHHC" evidence="12">
    <location>
        <begin position="146"/>
        <end position="263"/>
    </location>
</feature>
<evidence type="ECO:0000256" key="3">
    <source>
        <dbReference type="ARBA" id="ARBA00022692"/>
    </source>
</evidence>
<evidence type="ECO:0000256" key="10">
    <source>
        <dbReference type="ARBA" id="ARBA00048048"/>
    </source>
</evidence>
<evidence type="ECO:0000256" key="9">
    <source>
        <dbReference type="ARBA" id="ARBA00038298"/>
    </source>
</evidence>
<keyword evidence="4 11" id="KW-1133">Transmembrane helix</keyword>
<organism evidence="13 14">
    <name type="scientific">Seiridium unicorne</name>
    <dbReference type="NCBI Taxonomy" id="138068"/>
    <lineage>
        <taxon>Eukaryota</taxon>
        <taxon>Fungi</taxon>
        <taxon>Dikarya</taxon>
        <taxon>Ascomycota</taxon>
        <taxon>Pezizomycotina</taxon>
        <taxon>Sordariomycetes</taxon>
        <taxon>Xylariomycetidae</taxon>
        <taxon>Amphisphaeriales</taxon>
        <taxon>Sporocadaceae</taxon>
        <taxon>Seiridium</taxon>
    </lineage>
</organism>
<keyword evidence="14" id="KW-1185">Reference proteome</keyword>
<dbReference type="PANTHER" id="PTHR22883:SF23">
    <property type="entry name" value="PALMITOYLTRANSFERASE ZDHHC6"/>
    <property type="match status" value="1"/>
</dbReference>
<evidence type="ECO:0000256" key="1">
    <source>
        <dbReference type="ARBA" id="ARBA00004141"/>
    </source>
</evidence>
<sequence>MSAAESVRASSRWATRSIPIVLAAAVGYATYVTVYVVCARFWIDTRQRAGPAIAILILYFLTLMLMVATYLRTIHMINTDIPLVPLGPLAIERRAIEKENKHKGQGSRDGDLESQPYYVAPDPNPDSPGLEQFYTKEAFVCENDGRPKWCSECCNWKPDRAHHSSEINRCVIRMDHYCPWVGGMIGENSFKFFTQFTMYTFCYCGVVLGAAGSALRREIDAGVMADAHLIAILAIAGFFGLFTFMMTVTSWRYIATNMTNVDMLGARKKVYQLAVRIPRGRDAADKYHTITYPLPEHGENHHRPTNGRLVNNEASHNASGGLATHAERDALATRTFAILKTDPGENPWDLGFWENWQEVMGANLIDWFLPIRKSPCINHDSHESYYRLDKMLRSIKERYGIEEISADETTRIELREVQQSNT</sequence>
<name>A0ABR2VB69_9PEZI</name>
<comment type="subcellular location">
    <subcellularLocation>
        <location evidence="1">Membrane</location>
        <topology evidence="1">Multi-pass membrane protein</topology>
    </subcellularLocation>
</comment>
<keyword evidence="5 11" id="KW-0472">Membrane</keyword>
<evidence type="ECO:0000256" key="11">
    <source>
        <dbReference type="RuleBase" id="RU079119"/>
    </source>
</evidence>
<evidence type="ECO:0000256" key="2">
    <source>
        <dbReference type="ARBA" id="ARBA00022679"/>
    </source>
</evidence>
<dbReference type="Pfam" id="PF01529">
    <property type="entry name" value="DHHC"/>
    <property type="match status" value="1"/>
</dbReference>